<feature type="compositionally biased region" description="Basic and acidic residues" evidence="1">
    <location>
        <begin position="119"/>
        <end position="148"/>
    </location>
</feature>
<evidence type="ECO:0000256" key="1">
    <source>
        <dbReference type="SAM" id="MobiDB-lite"/>
    </source>
</evidence>
<sequence>MYYVYMLIDPRNDQPFYVGKGTGNRAVTHLFRKKKRVENQYKEDKIKAIRAAGLEPCVVYVAENILDEELAHTIETELIMRYGRKGYEPTGILTNKLLDGRPPNHRGKTYEEIYGSPERAQEQREKRARLQKERGGYGPKKHSEETKRQYSITRTGKKYGPCSEGRKQKIGEANRKYAGETNKKSFEWKCISPMGEIHTTIGNIDKLCKTLGLPVGTIRKMLYGNGYQPKSGPAVGWKIESLPRTDTTQPHPPLD</sequence>
<reference evidence="3" key="1">
    <citation type="submission" date="2020-04" db="EMBL/GenBank/DDBJ databases">
        <authorList>
            <person name="Chiriac C."/>
            <person name="Salcher M."/>
            <person name="Ghai R."/>
            <person name="Kavagutti S V."/>
        </authorList>
    </citation>
    <scope>NUCLEOTIDE SEQUENCE</scope>
</reference>
<dbReference type="PROSITE" id="PS50164">
    <property type="entry name" value="GIY_YIG"/>
    <property type="match status" value="1"/>
</dbReference>
<name>A0A6J5KP56_9CAUD</name>
<dbReference type="EMBL" id="LR796167">
    <property type="protein sequence ID" value="CAB4123046.1"/>
    <property type="molecule type" value="Genomic_DNA"/>
</dbReference>
<feature type="domain" description="GIY-YIG" evidence="2">
    <location>
        <begin position="1"/>
        <end position="89"/>
    </location>
</feature>
<feature type="region of interest" description="Disordered" evidence="1">
    <location>
        <begin position="94"/>
        <end position="166"/>
    </location>
</feature>
<evidence type="ECO:0000259" key="2">
    <source>
        <dbReference type="PROSITE" id="PS50164"/>
    </source>
</evidence>
<organism evidence="3">
    <name type="scientific">uncultured Caudovirales phage</name>
    <dbReference type="NCBI Taxonomy" id="2100421"/>
    <lineage>
        <taxon>Viruses</taxon>
        <taxon>Duplodnaviria</taxon>
        <taxon>Heunggongvirae</taxon>
        <taxon>Uroviricota</taxon>
        <taxon>Caudoviricetes</taxon>
        <taxon>Peduoviridae</taxon>
        <taxon>Maltschvirus</taxon>
        <taxon>Maltschvirus maltsch</taxon>
    </lineage>
</organism>
<protein>
    <submittedName>
        <fullName evidence="3">GIY-YIG_COG3680 domain containing protein</fullName>
    </submittedName>
</protein>
<dbReference type="CDD" id="cd10440">
    <property type="entry name" value="GIY-YIG_COG3680"/>
    <property type="match status" value="1"/>
</dbReference>
<dbReference type="InterPro" id="IPR000305">
    <property type="entry name" value="GIY-YIG_endonuc"/>
</dbReference>
<gene>
    <name evidence="3" type="ORF">UFOVP29_205</name>
</gene>
<dbReference type="Pfam" id="PF22945">
    <property type="entry name" value="LEM-3_GIY-YIG"/>
    <property type="match status" value="1"/>
</dbReference>
<accession>A0A6J5KP56</accession>
<evidence type="ECO:0000313" key="3">
    <source>
        <dbReference type="EMBL" id="CAB4123046.1"/>
    </source>
</evidence>
<proteinExistence type="predicted"/>